<sequence length="99" mass="11634">MHDRDSKYLHPTQIMRFDQGSKLVRSKLTFERLESGRNSYHRGMCRCAIMKLNLHSRHSGSMRYRHYRGASHCIFEILQGQVAGGLWLAYGLLQRRTPK</sequence>
<dbReference type="Proteomes" id="UP000053424">
    <property type="component" value="Unassembled WGS sequence"/>
</dbReference>
<keyword evidence="2" id="KW-1185">Reference proteome</keyword>
<dbReference type="HOGENOM" id="CLU_2320681_0_0_1"/>
<gene>
    <name evidence="1" type="ORF">M413DRAFT_273956</name>
</gene>
<organism evidence="1 2">
    <name type="scientific">Hebeloma cylindrosporum</name>
    <dbReference type="NCBI Taxonomy" id="76867"/>
    <lineage>
        <taxon>Eukaryota</taxon>
        <taxon>Fungi</taxon>
        <taxon>Dikarya</taxon>
        <taxon>Basidiomycota</taxon>
        <taxon>Agaricomycotina</taxon>
        <taxon>Agaricomycetes</taxon>
        <taxon>Agaricomycetidae</taxon>
        <taxon>Agaricales</taxon>
        <taxon>Agaricineae</taxon>
        <taxon>Hymenogastraceae</taxon>
        <taxon>Hebeloma</taxon>
    </lineage>
</organism>
<dbReference type="AlphaFoldDB" id="A0A0C3BL03"/>
<accession>A0A0C3BL03</accession>
<reference evidence="1 2" key="1">
    <citation type="submission" date="2014-04" db="EMBL/GenBank/DDBJ databases">
        <authorList>
            <consortium name="DOE Joint Genome Institute"/>
            <person name="Kuo A."/>
            <person name="Gay G."/>
            <person name="Dore J."/>
            <person name="Kohler A."/>
            <person name="Nagy L.G."/>
            <person name="Floudas D."/>
            <person name="Copeland A."/>
            <person name="Barry K.W."/>
            <person name="Cichocki N."/>
            <person name="Veneault-Fourrey C."/>
            <person name="LaButti K."/>
            <person name="Lindquist E.A."/>
            <person name="Lipzen A."/>
            <person name="Lundell T."/>
            <person name="Morin E."/>
            <person name="Murat C."/>
            <person name="Sun H."/>
            <person name="Tunlid A."/>
            <person name="Henrissat B."/>
            <person name="Grigoriev I.V."/>
            <person name="Hibbett D.S."/>
            <person name="Martin F."/>
            <person name="Nordberg H.P."/>
            <person name="Cantor M.N."/>
            <person name="Hua S.X."/>
        </authorList>
    </citation>
    <scope>NUCLEOTIDE SEQUENCE [LARGE SCALE GENOMIC DNA]</scope>
    <source>
        <strain evidence="2">h7</strain>
    </source>
</reference>
<reference evidence="2" key="2">
    <citation type="submission" date="2015-01" db="EMBL/GenBank/DDBJ databases">
        <title>Evolutionary Origins and Diversification of the Mycorrhizal Mutualists.</title>
        <authorList>
            <consortium name="DOE Joint Genome Institute"/>
            <consortium name="Mycorrhizal Genomics Consortium"/>
            <person name="Kohler A."/>
            <person name="Kuo A."/>
            <person name="Nagy L.G."/>
            <person name="Floudas D."/>
            <person name="Copeland A."/>
            <person name="Barry K.W."/>
            <person name="Cichocki N."/>
            <person name="Veneault-Fourrey C."/>
            <person name="LaButti K."/>
            <person name="Lindquist E.A."/>
            <person name="Lipzen A."/>
            <person name="Lundell T."/>
            <person name="Morin E."/>
            <person name="Murat C."/>
            <person name="Riley R."/>
            <person name="Ohm R."/>
            <person name="Sun H."/>
            <person name="Tunlid A."/>
            <person name="Henrissat B."/>
            <person name="Grigoriev I.V."/>
            <person name="Hibbett D.S."/>
            <person name="Martin F."/>
        </authorList>
    </citation>
    <scope>NUCLEOTIDE SEQUENCE [LARGE SCALE GENOMIC DNA]</scope>
    <source>
        <strain evidence="2">h7</strain>
    </source>
</reference>
<evidence type="ECO:0000313" key="2">
    <source>
        <dbReference type="Proteomes" id="UP000053424"/>
    </source>
</evidence>
<evidence type="ECO:0000313" key="1">
    <source>
        <dbReference type="EMBL" id="KIM37405.1"/>
    </source>
</evidence>
<name>A0A0C3BL03_HEBCY</name>
<protein>
    <submittedName>
        <fullName evidence="1">Uncharacterized protein</fullName>
    </submittedName>
</protein>
<dbReference type="EMBL" id="KN831797">
    <property type="protein sequence ID" value="KIM37405.1"/>
    <property type="molecule type" value="Genomic_DNA"/>
</dbReference>
<proteinExistence type="predicted"/>